<keyword evidence="2" id="KW-1185">Reference proteome</keyword>
<proteinExistence type="predicted"/>
<name>A0A4U8UTM0_STECR</name>
<sequence length="92" mass="10622">MRKLQSGSSDSAYGSHFQFPQGCYRTPQTADQSHNGCQRRRSLLDEPCKRRTPTVIPLVCTIKIIKVKSSQQVYSYQDCYHEEQVYGYLSKL</sequence>
<protein>
    <submittedName>
        <fullName evidence="1">Uncharacterized protein</fullName>
    </submittedName>
</protein>
<organism evidence="1 2">
    <name type="scientific">Steinernema carpocapsae</name>
    <name type="common">Entomopathogenic nematode</name>
    <dbReference type="NCBI Taxonomy" id="34508"/>
    <lineage>
        <taxon>Eukaryota</taxon>
        <taxon>Metazoa</taxon>
        <taxon>Ecdysozoa</taxon>
        <taxon>Nematoda</taxon>
        <taxon>Chromadorea</taxon>
        <taxon>Rhabditida</taxon>
        <taxon>Tylenchina</taxon>
        <taxon>Panagrolaimomorpha</taxon>
        <taxon>Strongyloidoidea</taxon>
        <taxon>Steinernematidae</taxon>
        <taxon>Steinernema</taxon>
    </lineage>
</organism>
<evidence type="ECO:0000313" key="1">
    <source>
        <dbReference type="EMBL" id="TMS36710.1"/>
    </source>
</evidence>
<dbReference type="AlphaFoldDB" id="A0A4U8UTM0"/>
<dbReference type="EMBL" id="AZBU02000001">
    <property type="protein sequence ID" value="TMS36710.1"/>
    <property type="molecule type" value="Genomic_DNA"/>
</dbReference>
<reference evidence="1 2" key="1">
    <citation type="journal article" date="2015" name="Genome Biol.">
        <title>Comparative genomics of Steinernema reveals deeply conserved gene regulatory networks.</title>
        <authorList>
            <person name="Dillman A.R."/>
            <person name="Macchietto M."/>
            <person name="Porter C.F."/>
            <person name="Rogers A."/>
            <person name="Williams B."/>
            <person name="Antoshechkin I."/>
            <person name="Lee M.M."/>
            <person name="Goodwin Z."/>
            <person name="Lu X."/>
            <person name="Lewis E.E."/>
            <person name="Goodrich-Blair H."/>
            <person name="Stock S.P."/>
            <person name="Adams B.J."/>
            <person name="Sternberg P.W."/>
            <person name="Mortazavi A."/>
        </authorList>
    </citation>
    <scope>NUCLEOTIDE SEQUENCE [LARGE SCALE GENOMIC DNA]</scope>
    <source>
        <strain evidence="1 2">ALL</strain>
    </source>
</reference>
<evidence type="ECO:0000313" key="2">
    <source>
        <dbReference type="Proteomes" id="UP000298663"/>
    </source>
</evidence>
<gene>
    <name evidence="1" type="ORF">L596_003808</name>
</gene>
<comment type="caution">
    <text evidence="1">The sequence shown here is derived from an EMBL/GenBank/DDBJ whole genome shotgun (WGS) entry which is preliminary data.</text>
</comment>
<reference evidence="1 2" key="2">
    <citation type="journal article" date="2019" name="G3 (Bethesda)">
        <title>Hybrid Assembly of the Genome of the Entomopathogenic Nematode Steinernema carpocapsae Identifies the X-Chromosome.</title>
        <authorList>
            <person name="Serra L."/>
            <person name="Macchietto M."/>
            <person name="Macias-Munoz A."/>
            <person name="McGill C.J."/>
            <person name="Rodriguez I.M."/>
            <person name="Rodriguez B."/>
            <person name="Murad R."/>
            <person name="Mortazavi A."/>
        </authorList>
    </citation>
    <scope>NUCLEOTIDE SEQUENCE [LARGE SCALE GENOMIC DNA]</scope>
    <source>
        <strain evidence="1 2">ALL</strain>
    </source>
</reference>
<accession>A0A4U8UTM0</accession>
<dbReference type="Proteomes" id="UP000298663">
    <property type="component" value="Unassembled WGS sequence"/>
</dbReference>